<organism evidence="2 3">
    <name type="scientific">Chryseobacterium ureilyticum</name>
    <dbReference type="NCBI Taxonomy" id="373668"/>
    <lineage>
        <taxon>Bacteria</taxon>
        <taxon>Pseudomonadati</taxon>
        <taxon>Bacteroidota</taxon>
        <taxon>Flavobacteriia</taxon>
        <taxon>Flavobacteriales</taxon>
        <taxon>Weeksellaceae</taxon>
        <taxon>Chryseobacterium group</taxon>
        <taxon>Chryseobacterium</taxon>
    </lineage>
</organism>
<dbReference type="EMBL" id="FTOL01000006">
    <property type="protein sequence ID" value="SIT13336.1"/>
    <property type="molecule type" value="Genomic_DNA"/>
</dbReference>
<feature type="transmembrane region" description="Helical" evidence="1">
    <location>
        <begin position="65"/>
        <end position="85"/>
    </location>
</feature>
<proteinExistence type="predicted"/>
<sequence length="268" mass="31585">MNWIEKFLGFKLDVKYFYSIIKDNIALIVVIPSVLGGLEQLLRLFTIQPEMVRFFSVSQVIPDGLAIILMSALLFIVFYIWFRFFYMLLLLCEKFKVYSAGMFFISLSIFLLLIGIEDYILDNYVFINAFRNLEKEFNLINIFFALLASPILLMVLYFLFGITQRNPNFHFLFGNKNIIKVVCLFLITTVLVFPPIYNYDYLLNFSLLKSDIKETFKDLKELESINIKYVNDKYVIVELKSKDYCNCGKAYLYKVYLLDDIIKGDFNK</sequence>
<reference evidence="3" key="1">
    <citation type="submission" date="2017-01" db="EMBL/GenBank/DDBJ databases">
        <authorList>
            <person name="Varghese N."/>
            <person name="Submissions S."/>
        </authorList>
    </citation>
    <scope>NUCLEOTIDE SEQUENCE [LARGE SCALE GENOMIC DNA]</scope>
    <source>
        <strain evidence="3">DSM 18017</strain>
    </source>
</reference>
<feature type="transmembrane region" description="Helical" evidence="1">
    <location>
        <begin position="181"/>
        <end position="199"/>
    </location>
</feature>
<protein>
    <submittedName>
        <fullName evidence="2">Uncharacterized protein</fullName>
    </submittedName>
</protein>
<feature type="transmembrane region" description="Helical" evidence="1">
    <location>
        <begin position="25"/>
        <end position="45"/>
    </location>
</feature>
<name>A0A1N7PRZ3_9FLAO</name>
<evidence type="ECO:0000256" key="1">
    <source>
        <dbReference type="SAM" id="Phobius"/>
    </source>
</evidence>
<dbReference type="OrthoDB" id="1368261at2"/>
<dbReference type="Proteomes" id="UP000186744">
    <property type="component" value="Unassembled WGS sequence"/>
</dbReference>
<gene>
    <name evidence="2" type="ORF">SAMN05421786_106132</name>
</gene>
<dbReference type="AlphaFoldDB" id="A0A1N7PRZ3"/>
<evidence type="ECO:0000313" key="2">
    <source>
        <dbReference type="EMBL" id="SIT13336.1"/>
    </source>
</evidence>
<dbReference type="RefSeq" id="WP_076553017.1">
    <property type="nucleotide sequence ID" value="NZ_FTOL01000006.1"/>
</dbReference>
<accession>A0A1N7PRZ3</accession>
<keyword evidence="1" id="KW-0812">Transmembrane</keyword>
<keyword evidence="1" id="KW-0472">Membrane</keyword>
<feature type="transmembrane region" description="Helical" evidence="1">
    <location>
        <begin position="97"/>
        <end position="116"/>
    </location>
</feature>
<feature type="transmembrane region" description="Helical" evidence="1">
    <location>
        <begin position="139"/>
        <end position="160"/>
    </location>
</feature>
<keyword evidence="1" id="KW-1133">Transmembrane helix</keyword>
<dbReference type="STRING" id="373668.SAMN05421786_106132"/>
<evidence type="ECO:0000313" key="3">
    <source>
        <dbReference type="Proteomes" id="UP000186744"/>
    </source>
</evidence>
<keyword evidence="3" id="KW-1185">Reference proteome</keyword>